<feature type="transmembrane region" description="Helical" evidence="1">
    <location>
        <begin position="12"/>
        <end position="30"/>
    </location>
</feature>
<proteinExistence type="predicted"/>
<name>A0A0F9EAY4_9ZZZZ</name>
<keyword evidence="1" id="KW-0812">Transmembrane</keyword>
<dbReference type="AlphaFoldDB" id="A0A0F9EAY4"/>
<gene>
    <name evidence="3" type="ORF">LCGC14_2098120</name>
</gene>
<feature type="transmembrane region" description="Helical" evidence="1">
    <location>
        <begin position="283"/>
        <end position="304"/>
    </location>
</feature>
<feature type="transmembrane region" description="Helical" evidence="1">
    <location>
        <begin position="181"/>
        <end position="200"/>
    </location>
</feature>
<dbReference type="Pfam" id="PF07786">
    <property type="entry name" value="HGSNAT_cat"/>
    <property type="match status" value="1"/>
</dbReference>
<feature type="transmembrane region" description="Helical" evidence="1">
    <location>
        <begin position="111"/>
        <end position="131"/>
    </location>
</feature>
<feature type="transmembrane region" description="Helical" evidence="1">
    <location>
        <begin position="310"/>
        <end position="332"/>
    </location>
</feature>
<dbReference type="EMBL" id="LAZR01025684">
    <property type="protein sequence ID" value="KKL71119.1"/>
    <property type="molecule type" value="Genomic_DNA"/>
</dbReference>
<feature type="transmembrane region" description="Helical" evidence="1">
    <location>
        <begin position="83"/>
        <end position="105"/>
    </location>
</feature>
<feature type="transmembrane region" description="Helical" evidence="1">
    <location>
        <begin position="138"/>
        <end position="161"/>
    </location>
</feature>
<evidence type="ECO:0000313" key="3">
    <source>
        <dbReference type="EMBL" id="KKL71119.1"/>
    </source>
</evidence>
<feature type="domain" description="Heparan-alpha-glucosaminide N-acetyltransferase catalytic" evidence="2">
    <location>
        <begin position="5"/>
        <end position="214"/>
    </location>
</feature>
<feature type="transmembrane region" description="Helical" evidence="1">
    <location>
        <begin position="251"/>
        <end position="271"/>
    </location>
</feature>
<keyword evidence="1" id="KW-1133">Transmembrane helix</keyword>
<accession>A0A0F9EAY4</accession>
<evidence type="ECO:0000256" key="1">
    <source>
        <dbReference type="SAM" id="Phobius"/>
    </source>
</evidence>
<comment type="caution">
    <text evidence="3">The sequence shown here is derived from an EMBL/GenBank/DDBJ whole genome shotgun (WGS) entry which is preliminary data.</text>
</comment>
<feature type="transmembrane region" description="Helical" evidence="1">
    <location>
        <begin position="36"/>
        <end position="63"/>
    </location>
</feature>
<feature type="transmembrane region" description="Helical" evidence="1">
    <location>
        <begin position="220"/>
        <end position="239"/>
    </location>
</feature>
<dbReference type="InterPro" id="IPR012429">
    <property type="entry name" value="HGSNAT_cat"/>
</dbReference>
<reference evidence="3" key="1">
    <citation type="journal article" date="2015" name="Nature">
        <title>Complex archaea that bridge the gap between prokaryotes and eukaryotes.</title>
        <authorList>
            <person name="Spang A."/>
            <person name="Saw J.H."/>
            <person name="Jorgensen S.L."/>
            <person name="Zaremba-Niedzwiedzka K."/>
            <person name="Martijn J."/>
            <person name="Lind A.E."/>
            <person name="van Eijk R."/>
            <person name="Schleper C."/>
            <person name="Guy L."/>
            <person name="Ettema T.J."/>
        </authorList>
    </citation>
    <scope>NUCLEOTIDE SEQUENCE</scope>
</reference>
<protein>
    <recommendedName>
        <fullName evidence="2">Heparan-alpha-glucosaminide N-acetyltransferase catalytic domain-containing protein</fullName>
    </recommendedName>
</protein>
<sequence length="365" mass="43054">MKIQRIKSIDIFRGLCMAWMILNHLISWWLNNKYSWLHGITVMILDPIGASGFLFISGVSIALSYKNRVTSVEYNHRWLRNSYLFRAFCIFLIAMIYNTTISLYLNSLLWIWTWFVLLTVAISMFISWPLLKTSKIFRIILGIFIIIANQYLFSVLLPYRGENNVFGVFFHILYHRMGQDPILSFFPFFLFGTVIGDILFESYNNLNENSKKKYLKINLIIPSLAIGSLLIISGILFIFPNFLERTSFSWIIYSLGIELLIFSLLLIFEEFIINDIKKSFKFLFYYSYYSLTVYLGHNLLYFLFFESLNIYDIWIFILATFIILGLLLRFIYKKWGAKASIKIQIGKLSSILTMKIEAHKRNQDK</sequence>
<keyword evidence="1" id="KW-0472">Membrane</keyword>
<organism evidence="3">
    <name type="scientific">marine sediment metagenome</name>
    <dbReference type="NCBI Taxonomy" id="412755"/>
    <lineage>
        <taxon>unclassified sequences</taxon>
        <taxon>metagenomes</taxon>
        <taxon>ecological metagenomes</taxon>
    </lineage>
</organism>
<evidence type="ECO:0000259" key="2">
    <source>
        <dbReference type="Pfam" id="PF07786"/>
    </source>
</evidence>